<proteinExistence type="predicted"/>
<gene>
    <name evidence="1" type="ORF">CWE25_04355</name>
</gene>
<name>A0A432Y9P0_9GAMM</name>
<dbReference type="EMBL" id="PIPV01000002">
    <property type="protein sequence ID" value="RUO57705.1"/>
    <property type="molecule type" value="Genomic_DNA"/>
</dbReference>
<sequence length="73" mass="8305">MIEYRFSISMSYQEFIDIYYGGGAQHLVVRSDTNVRIAIPAGRMVPFVDSTGVSGRFIIQLDDNNKFVSLKRI</sequence>
<organism evidence="1 2">
    <name type="scientific">Idiomarina fontislapidosi</name>
    <dbReference type="NCBI Taxonomy" id="263723"/>
    <lineage>
        <taxon>Bacteria</taxon>
        <taxon>Pseudomonadati</taxon>
        <taxon>Pseudomonadota</taxon>
        <taxon>Gammaproteobacteria</taxon>
        <taxon>Alteromonadales</taxon>
        <taxon>Idiomarinaceae</taxon>
        <taxon>Idiomarina</taxon>
    </lineage>
</organism>
<protein>
    <submittedName>
        <fullName evidence="1">DUF2835 domain-containing protein</fullName>
    </submittedName>
</protein>
<dbReference type="InterPro" id="IPR021363">
    <property type="entry name" value="DUF2835"/>
</dbReference>
<comment type="caution">
    <text evidence="1">The sequence shown here is derived from an EMBL/GenBank/DDBJ whole genome shotgun (WGS) entry which is preliminary data.</text>
</comment>
<reference evidence="2" key="1">
    <citation type="journal article" date="2018" name="Front. Microbiol.">
        <title>Genome-Based Analysis Reveals the Taxonomy and Diversity of the Family Idiomarinaceae.</title>
        <authorList>
            <person name="Liu Y."/>
            <person name="Lai Q."/>
            <person name="Shao Z."/>
        </authorList>
    </citation>
    <scope>NUCLEOTIDE SEQUENCE [LARGE SCALE GENOMIC DNA]</scope>
    <source>
        <strain evidence="2">F23</strain>
    </source>
</reference>
<dbReference type="RefSeq" id="WP_110573028.1">
    <property type="nucleotide sequence ID" value="NZ_PIPV01000002.1"/>
</dbReference>
<keyword evidence="2" id="KW-1185">Reference proteome</keyword>
<dbReference type="AlphaFoldDB" id="A0A432Y9P0"/>
<evidence type="ECO:0000313" key="2">
    <source>
        <dbReference type="Proteomes" id="UP000287330"/>
    </source>
</evidence>
<dbReference type="OrthoDB" id="5600793at2"/>
<evidence type="ECO:0000313" key="1">
    <source>
        <dbReference type="EMBL" id="RUO57705.1"/>
    </source>
</evidence>
<dbReference type="Pfam" id="PF11197">
    <property type="entry name" value="DUF2835"/>
    <property type="match status" value="1"/>
</dbReference>
<dbReference type="Proteomes" id="UP000287330">
    <property type="component" value="Unassembled WGS sequence"/>
</dbReference>
<accession>A0A432Y9P0</accession>